<dbReference type="InterPro" id="IPR013890">
    <property type="entry name" value="Tscrpt_rep_Tup1_N"/>
</dbReference>
<dbReference type="PRINTS" id="PR00320">
    <property type="entry name" value="GPROTEINBRPT"/>
</dbReference>
<feature type="compositionally biased region" description="Low complexity" evidence="7">
    <location>
        <begin position="175"/>
        <end position="198"/>
    </location>
</feature>
<proteinExistence type="predicted"/>
<dbReference type="FunFam" id="2.130.10.10:FF:000111">
    <property type="entry name" value="Transcriptional repressor rco-1"/>
    <property type="match status" value="1"/>
</dbReference>
<feature type="compositionally biased region" description="Low complexity" evidence="7">
    <location>
        <begin position="120"/>
        <end position="137"/>
    </location>
</feature>
<organism evidence="9 10">
    <name type="scientific">Wickerhamomyces pijperi</name>
    <name type="common">Yeast</name>
    <name type="synonym">Pichia pijperi</name>
    <dbReference type="NCBI Taxonomy" id="599730"/>
    <lineage>
        <taxon>Eukaryota</taxon>
        <taxon>Fungi</taxon>
        <taxon>Dikarya</taxon>
        <taxon>Ascomycota</taxon>
        <taxon>Saccharomycotina</taxon>
        <taxon>Saccharomycetes</taxon>
        <taxon>Phaffomycetales</taxon>
        <taxon>Wickerhamomycetaceae</taxon>
        <taxon>Wickerhamomyces</taxon>
    </lineage>
</organism>
<evidence type="ECO:0000256" key="4">
    <source>
        <dbReference type="ARBA" id="ARBA00023015"/>
    </source>
</evidence>
<dbReference type="PROSITE" id="PS00678">
    <property type="entry name" value="WD_REPEATS_1"/>
    <property type="match status" value="2"/>
</dbReference>
<reference evidence="9" key="2">
    <citation type="submission" date="2021-01" db="EMBL/GenBank/DDBJ databases">
        <authorList>
            <person name="Schikora-Tamarit M.A."/>
        </authorList>
    </citation>
    <scope>NUCLEOTIDE SEQUENCE</scope>
    <source>
        <strain evidence="9">CBS2887</strain>
    </source>
</reference>
<evidence type="ECO:0000259" key="8">
    <source>
        <dbReference type="Pfam" id="PF08581"/>
    </source>
</evidence>
<protein>
    <recommendedName>
        <fullName evidence="8">Transcriptional repressor Tup1 N-terminal domain-containing protein</fullName>
    </recommendedName>
</protein>
<evidence type="ECO:0000256" key="2">
    <source>
        <dbReference type="ARBA" id="ARBA00022574"/>
    </source>
</evidence>
<keyword evidence="10" id="KW-1185">Reference proteome</keyword>
<evidence type="ECO:0000313" key="10">
    <source>
        <dbReference type="Proteomes" id="UP000774326"/>
    </source>
</evidence>
<dbReference type="SMART" id="SM00320">
    <property type="entry name" value="WD40"/>
    <property type="match status" value="7"/>
</dbReference>
<accession>A0A9P8Q9R1</accession>
<feature type="region of interest" description="Disordered" evidence="7">
    <location>
        <begin position="120"/>
        <end position="321"/>
    </location>
</feature>
<reference evidence="9" key="1">
    <citation type="journal article" date="2021" name="Open Biol.">
        <title>Shared evolutionary footprints suggest mitochondrial oxidative damage underlies multiple complex I losses in fungi.</title>
        <authorList>
            <person name="Schikora-Tamarit M.A."/>
            <person name="Marcet-Houben M."/>
            <person name="Nosek J."/>
            <person name="Gabaldon T."/>
        </authorList>
    </citation>
    <scope>NUCLEOTIDE SEQUENCE</scope>
    <source>
        <strain evidence="9">CBS2887</strain>
    </source>
</reference>
<feature type="compositionally biased region" description="Pro residues" evidence="7">
    <location>
        <begin position="199"/>
        <end position="214"/>
    </location>
</feature>
<gene>
    <name evidence="9" type="ORF">WICPIJ_002468</name>
</gene>
<dbReference type="SUPFAM" id="SSF50978">
    <property type="entry name" value="WD40 repeat-like"/>
    <property type="match status" value="1"/>
</dbReference>
<dbReference type="CDD" id="cd00200">
    <property type="entry name" value="WD40"/>
    <property type="match status" value="1"/>
</dbReference>
<feature type="compositionally biased region" description="Low complexity" evidence="7">
    <location>
        <begin position="293"/>
        <end position="314"/>
    </location>
</feature>
<dbReference type="PANTHER" id="PTHR19848">
    <property type="entry name" value="WD40 REPEAT PROTEIN"/>
    <property type="match status" value="1"/>
</dbReference>
<dbReference type="InterPro" id="IPR019775">
    <property type="entry name" value="WD40_repeat_CS"/>
</dbReference>
<dbReference type="Gene3D" id="1.20.5.340">
    <property type="match status" value="1"/>
</dbReference>
<comment type="caution">
    <text evidence="9">The sequence shown here is derived from an EMBL/GenBank/DDBJ whole genome shotgun (WGS) entry which is preliminary data.</text>
</comment>
<dbReference type="EMBL" id="JAEUBG010001338">
    <property type="protein sequence ID" value="KAH3686546.1"/>
    <property type="molecule type" value="Genomic_DNA"/>
</dbReference>
<dbReference type="AlphaFoldDB" id="A0A9P8Q9R1"/>
<keyword evidence="2 6" id="KW-0853">WD repeat</keyword>
<evidence type="ECO:0000256" key="7">
    <source>
        <dbReference type="SAM" id="MobiDB-lite"/>
    </source>
</evidence>
<feature type="compositionally biased region" description="Polar residues" evidence="7">
    <location>
        <begin position="162"/>
        <end position="174"/>
    </location>
</feature>
<feature type="repeat" description="WD" evidence="6">
    <location>
        <begin position="434"/>
        <end position="468"/>
    </location>
</feature>
<dbReference type="PROSITE" id="PS50082">
    <property type="entry name" value="WD_REPEATS_2"/>
    <property type="match status" value="5"/>
</dbReference>
<evidence type="ECO:0000256" key="6">
    <source>
        <dbReference type="PROSITE-ProRule" id="PRU00221"/>
    </source>
</evidence>
<evidence type="ECO:0000313" key="9">
    <source>
        <dbReference type="EMBL" id="KAH3686546.1"/>
    </source>
</evidence>
<evidence type="ECO:0000256" key="3">
    <source>
        <dbReference type="ARBA" id="ARBA00022737"/>
    </source>
</evidence>
<dbReference type="Pfam" id="PF00400">
    <property type="entry name" value="WD40"/>
    <property type="match status" value="7"/>
</dbReference>
<feature type="compositionally biased region" description="Low complexity" evidence="7">
    <location>
        <begin position="253"/>
        <end position="286"/>
    </location>
</feature>
<feature type="region of interest" description="Disordered" evidence="7">
    <location>
        <begin position="1"/>
        <end position="22"/>
    </location>
</feature>
<feature type="repeat" description="WD" evidence="6">
    <location>
        <begin position="469"/>
        <end position="510"/>
    </location>
</feature>
<feature type="repeat" description="WD" evidence="6">
    <location>
        <begin position="559"/>
        <end position="600"/>
    </location>
</feature>
<name>A0A9P8Q9R1_WICPI</name>
<dbReference type="Pfam" id="PF08581">
    <property type="entry name" value="Tup_N"/>
    <property type="match status" value="1"/>
</dbReference>
<feature type="domain" description="Transcriptional repressor Tup1 N-terminal" evidence="8">
    <location>
        <begin position="21"/>
        <end position="95"/>
    </location>
</feature>
<dbReference type="Proteomes" id="UP000774326">
    <property type="component" value="Unassembled WGS sequence"/>
</dbReference>
<feature type="compositionally biased region" description="Polar residues" evidence="7">
    <location>
        <begin position="226"/>
        <end position="238"/>
    </location>
</feature>
<dbReference type="PANTHER" id="PTHR19848:SF8">
    <property type="entry name" value="F-BOX AND WD REPEAT DOMAIN CONTAINING 7"/>
    <property type="match status" value="1"/>
</dbReference>
<sequence length="691" mass="75624">MSYQQQQQPPPQQQNRPQNQKLHELLEAIKEEFENVANEASNFRFHKSEFDAKFNQQNSEMQQMRQNVYELEMAHRKMKEAYEDQINRLKSEVEIKDRQLQSIQQQQMQAQQQQHQQQQQQIQAQQQHQQHQQQQQLPGPAPVGLVNGANNLPKPNFPFSKPASQAATPHQQQSQLPTVAAPAAQAQPQPPIQQLSQPTPLPQQLPSAPGPAPAPGVAQQLPPVSSTPGNVASPSAQKTEPVAAPVAPKPEGTPQQTSAQPAAQKLSTPAASTAQPQATPAASTPAIPVVPNSEASAAPASSSTELTTTNNNTTGNYKGYRVPYRERPTHRKQIPPFLLDLESGSVSDEHKKLLQEYFVLYNPALPRTLDVELLHSLDHTSVVCCVSFSKDGKFLATGCNKTTQVYSVETGEMVARLFDDASGTDINAQADLYIRSVCFSPDGKFLATGAEDKVIRIWDLTTRKVTKYLKGHEQDIYSLDFFPDGSRLVSGSGDRTVRIWDVRAGECNLTLSIEDGVTTVAVSPDGKLIAAGSLDRVVRICDASTGFLIERLDSEVEYGTGHKDSVYSVAFTPDGSQVASGSLDRTVKLWSLRSAESPNKNVTTCEVTYIGHKDFVLSVCATPDNEYLLSGSKDRGVIFWDKNSGDALLMLQGHRNSVISVSVANKAISGAGMFATGSGDCKARIWRWVKK</sequence>
<dbReference type="Gene3D" id="2.130.10.10">
    <property type="entry name" value="YVTN repeat-like/Quinoprotein amine dehydrogenase"/>
    <property type="match status" value="1"/>
</dbReference>
<feature type="repeat" description="WD" evidence="6">
    <location>
        <begin position="609"/>
        <end position="650"/>
    </location>
</feature>
<keyword evidence="5" id="KW-0804">Transcription</keyword>
<evidence type="ECO:0000256" key="5">
    <source>
        <dbReference type="ARBA" id="ARBA00023163"/>
    </source>
</evidence>
<keyword evidence="3" id="KW-0677">Repeat</keyword>
<dbReference type="InterPro" id="IPR015943">
    <property type="entry name" value="WD40/YVTN_repeat-like_dom_sf"/>
</dbReference>
<evidence type="ECO:0000256" key="1">
    <source>
        <dbReference type="ARBA" id="ARBA00022491"/>
    </source>
</evidence>
<keyword evidence="4" id="KW-0805">Transcription regulation</keyword>
<dbReference type="InterPro" id="IPR001680">
    <property type="entry name" value="WD40_rpt"/>
</dbReference>
<dbReference type="PROSITE" id="PS50294">
    <property type="entry name" value="WD_REPEATS_REGION"/>
    <property type="match status" value="5"/>
</dbReference>
<dbReference type="OrthoDB" id="17410at2759"/>
<dbReference type="InterPro" id="IPR020472">
    <property type="entry name" value="WD40_PAC1"/>
</dbReference>
<feature type="compositionally biased region" description="Low complexity" evidence="7">
    <location>
        <begin position="215"/>
        <end position="224"/>
    </location>
</feature>
<dbReference type="InterPro" id="IPR036322">
    <property type="entry name" value="WD40_repeat_dom_sf"/>
</dbReference>
<feature type="repeat" description="WD" evidence="6">
    <location>
        <begin position="651"/>
        <end position="691"/>
    </location>
</feature>
<keyword evidence="1" id="KW-0678">Repressor</keyword>
<feature type="compositionally biased region" description="Low complexity" evidence="7">
    <location>
        <begin position="1"/>
        <end position="20"/>
    </location>
</feature>